<comment type="caution">
    <text evidence="2">The sequence shown here is derived from an EMBL/GenBank/DDBJ whole genome shotgun (WGS) entry which is preliminary data.</text>
</comment>
<evidence type="ECO:0000313" key="3">
    <source>
        <dbReference type="Proteomes" id="UP000762676"/>
    </source>
</evidence>
<accession>A0AAV4JY47</accession>
<dbReference type="EMBL" id="BMAT01010441">
    <property type="protein sequence ID" value="GFS26923.1"/>
    <property type="molecule type" value="Genomic_DNA"/>
</dbReference>
<dbReference type="Proteomes" id="UP000762676">
    <property type="component" value="Unassembled WGS sequence"/>
</dbReference>
<evidence type="ECO:0000256" key="1">
    <source>
        <dbReference type="SAM" id="MobiDB-lite"/>
    </source>
</evidence>
<keyword evidence="3" id="KW-1185">Reference proteome</keyword>
<reference evidence="2 3" key="1">
    <citation type="journal article" date="2021" name="Elife">
        <title>Chloroplast acquisition without the gene transfer in kleptoplastic sea slugs, Plakobranchus ocellatus.</title>
        <authorList>
            <person name="Maeda T."/>
            <person name="Takahashi S."/>
            <person name="Yoshida T."/>
            <person name="Shimamura S."/>
            <person name="Takaki Y."/>
            <person name="Nagai Y."/>
            <person name="Toyoda A."/>
            <person name="Suzuki Y."/>
            <person name="Arimoto A."/>
            <person name="Ishii H."/>
            <person name="Satoh N."/>
            <person name="Nishiyama T."/>
            <person name="Hasebe M."/>
            <person name="Maruyama T."/>
            <person name="Minagawa J."/>
            <person name="Obokata J."/>
            <person name="Shigenobu S."/>
        </authorList>
    </citation>
    <scope>NUCLEOTIDE SEQUENCE [LARGE SCALE GENOMIC DNA]</scope>
</reference>
<gene>
    <name evidence="2" type="ORF">ElyMa_005230600</name>
</gene>
<name>A0AAV4JY47_9GAST</name>
<sequence length="99" mass="11423">MGRLVRGQRQMNEQADRQVNQTQTHRQEAIERFTKSMDVSVNKEMKGSCFERMTIVDLGGADYVNRSEEITEADYVTSTAQHHIVCWDILIPMRAVFST</sequence>
<feature type="compositionally biased region" description="Polar residues" evidence="1">
    <location>
        <begin position="9"/>
        <end position="24"/>
    </location>
</feature>
<dbReference type="AlphaFoldDB" id="A0AAV4JY47"/>
<protein>
    <submittedName>
        <fullName evidence="2">Uncharacterized protein</fullName>
    </submittedName>
</protein>
<feature type="region of interest" description="Disordered" evidence="1">
    <location>
        <begin position="1"/>
        <end position="26"/>
    </location>
</feature>
<organism evidence="2 3">
    <name type="scientific">Elysia marginata</name>
    <dbReference type="NCBI Taxonomy" id="1093978"/>
    <lineage>
        <taxon>Eukaryota</taxon>
        <taxon>Metazoa</taxon>
        <taxon>Spiralia</taxon>
        <taxon>Lophotrochozoa</taxon>
        <taxon>Mollusca</taxon>
        <taxon>Gastropoda</taxon>
        <taxon>Heterobranchia</taxon>
        <taxon>Euthyneura</taxon>
        <taxon>Panpulmonata</taxon>
        <taxon>Sacoglossa</taxon>
        <taxon>Placobranchoidea</taxon>
        <taxon>Plakobranchidae</taxon>
        <taxon>Elysia</taxon>
    </lineage>
</organism>
<proteinExistence type="predicted"/>
<evidence type="ECO:0000313" key="2">
    <source>
        <dbReference type="EMBL" id="GFS26923.1"/>
    </source>
</evidence>